<evidence type="ECO:0000313" key="2">
    <source>
        <dbReference type="Proteomes" id="UP000230423"/>
    </source>
</evidence>
<name>A0A2G9UFE1_TELCI</name>
<dbReference type="Proteomes" id="UP000230423">
    <property type="component" value="Unassembled WGS sequence"/>
</dbReference>
<proteinExistence type="predicted"/>
<dbReference type="OrthoDB" id="28901at2759"/>
<sequence length="113" mass="12184">MKHNRSFCARPELYEEIKEPLNDLHAEMVLNRKGGSLLKKSPLELTKEGSRKHGRPKIACIAGFGKPGMGAGGANMSRRDNGIIGKSVRIKQGPLKTISGDMSRIACLGDGTP</sequence>
<organism evidence="1 2">
    <name type="scientific">Teladorsagia circumcincta</name>
    <name type="common">Brown stomach worm</name>
    <name type="synonym">Ostertagia circumcincta</name>
    <dbReference type="NCBI Taxonomy" id="45464"/>
    <lineage>
        <taxon>Eukaryota</taxon>
        <taxon>Metazoa</taxon>
        <taxon>Ecdysozoa</taxon>
        <taxon>Nematoda</taxon>
        <taxon>Chromadorea</taxon>
        <taxon>Rhabditida</taxon>
        <taxon>Rhabditina</taxon>
        <taxon>Rhabditomorpha</taxon>
        <taxon>Strongyloidea</taxon>
        <taxon>Trichostrongylidae</taxon>
        <taxon>Teladorsagia</taxon>
    </lineage>
</organism>
<dbReference type="InterPro" id="IPR014722">
    <property type="entry name" value="Rib_uL2_dom2"/>
</dbReference>
<evidence type="ECO:0000313" key="1">
    <source>
        <dbReference type="EMBL" id="PIO68968.1"/>
    </source>
</evidence>
<reference evidence="1 2" key="1">
    <citation type="submission" date="2015-09" db="EMBL/GenBank/DDBJ databases">
        <title>Draft genome of the parasitic nematode Teladorsagia circumcincta isolate WARC Sus (inbred).</title>
        <authorList>
            <person name="Mitreva M."/>
        </authorList>
    </citation>
    <scope>NUCLEOTIDE SEQUENCE [LARGE SCALE GENOMIC DNA]</scope>
    <source>
        <strain evidence="1 2">S</strain>
    </source>
</reference>
<gene>
    <name evidence="1" type="ORF">TELCIR_09228</name>
</gene>
<keyword evidence="2" id="KW-1185">Reference proteome</keyword>
<dbReference type="EMBL" id="KZ346833">
    <property type="protein sequence ID" value="PIO68968.1"/>
    <property type="molecule type" value="Genomic_DNA"/>
</dbReference>
<dbReference type="AlphaFoldDB" id="A0A2G9UFE1"/>
<protein>
    <submittedName>
        <fullName evidence="1">Uncharacterized protein</fullName>
    </submittedName>
</protein>
<accession>A0A2G9UFE1</accession>
<dbReference type="Gene3D" id="2.30.30.30">
    <property type="match status" value="1"/>
</dbReference>